<evidence type="ECO:0000256" key="1">
    <source>
        <dbReference type="ARBA" id="ARBA00022723"/>
    </source>
</evidence>
<evidence type="ECO:0000256" key="2">
    <source>
        <dbReference type="ARBA" id="ARBA00023004"/>
    </source>
</evidence>
<feature type="binding site" description="axial binding residue" evidence="3">
    <location>
        <position position="322"/>
    </location>
    <ligand>
        <name>heme</name>
        <dbReference type="ChEBI" id="CHEBI:30413"/>
    </ligand>
    <ligandPart>
        <name>Fe</name>
        <dbReference type="ChEBI" id="CHEBI:18248"/>
    </ligandPart>
</feature>
<evidence type="ECO:0000313" key="4">
    <source>
        <dbReference type="EMBL" id="KZV21828.1"/>
    </source>
</evidence>
<dbReference type="InterPro" id="IPR002403">
    <property type="entry name" value="Cyt_P450_E_grp-IV"/>
</dbReference>
<evidence type="ECO:0000313" key="5">
    <source>
        <dbReference type="Proteomes" id="UP000250235"/>
    </source>
</evidence>
<dbReference type="EMBL" id="KV014876">
    <property type="protein sequence ID" value="KZV21828.1"/>
    <property type="molecule type" value="Genomic_DNA"/>
</dbReference>
<dbReference type="PANTHER" id="PTHR24286:SF185">
    <property type="entry name" value="CYTOCHROME P450 87A3-LIKE"/>
    <property type="match status" value="1"/>
</dbReference>
<dbReference type="SUPFAM" id="SSF48264">
    <property type="entry name" value="Cytochrome P450"/>
    <property type="match status" value="1"/>
</dbReference>
<keyword evidence="5" id="KW-1185">Reference proteome</keyword>
<sequence>MGILLCVVSLLIVVVTRWVFRWRNPKCNGVLPPGSMGFPIIGETLQYFSAQPLQEGKIFQSWYTESALKITGGLLVHQGDAHRYLKNLARNIFGPESLRDELVHEIDRVTRRHLSLWHASDEVNVKEATEIMLLELAAKMLMGLDEAKASELRQNYKNFKESFVSFPLNIPGFGFHSVMRGKKRALEIIRETIAERRRSKEIRQDFLSEEHDRILIGRDKEVEGITWAEYKSMSFTHMVINEIVRLADNVFGMFRRVLQEVNIKGRYTIPAGWVMVAIPSVTHLNPNEYQDPYSFNPSRWKGKEMHTASKNFLAFGGGRRMCSGADFAKLQLAIFIHYMVTRYSWKITKEGLIVRKPGLAFPEPLCIRLTTN</sequence>
<comment type="cofactor">
    <cofactor evidence="3">
        <name>heme</name>
        <dbReference type="ChEBI" id="CHEBI:30413"/>
    </cofactor>
</comment>
<organism evidence="4 5">
    <name type="scientific">Dorcoceras hygrometricum</name>
    <dbReference type="NCBI Taxonomy" id="472368"/>
    <lineage>
        <taxon>Eukaryota</taxon>
        <taxon>Viridiplantae</taxon>
        <taxon>Streptophyta</taxon>
        <taxon>Embryophyta</taxon>
        <taxon>Tracheophyta</taxon>
        <taxon>Spermatophyta</taxon>
        <taxon>Magnoliopsida</taxon>
        <taxon>eudicotyledons</taxon>
        <taxon>Gunneridae</taxon>
        <taxon>Pentapetalae</taxon>
        <taxon>asterids</taxon>
        <taxon>lamiids</taxon>
        <taxon>Lamiales</taxon>
        <taxon>Gesneriaceae</taxon>
        <taxon>Didymocarpoideae</taxon>
        <taxon>Trichosporeae</taxon>
        <taxon>Loxocarpinae</taxon>
        <taxon>Dorcoceras</taxon>
    </lineage>
</organism>
<dbReference type="InterPro" id="IPR001128">
    <property type="entry name" value="Cyt_P450"/>
</dbReference>
<dbReference type="GO" id="GO:0010268">
    <property type="term" value="P:brassinosteroid homeostasis"/>
    <property type="evidence" value="ECO:0007669"/>
    <property type="project" value="TreeGrafter"/>
</dbReference>
<keyword evidence="2 3" id="KW-0408">Iron</keyword>
<dbReference type="InterPro" id="IPR036396">
    <property type="entry name" value="Cyt_P450_sf"/>
</dbReference>
<dbReference type="AlphaFoldDB" id="A0A2Z7AKD8"/>
<gene>
    <name evidence="4" type="ORF">F511_13631</name>
</gene>
<name>A0A2Z7AKD8_9LAMI</name>
<dbReference type="OrthoDB" id="1372046at2759"/>
<keyword evidence="3" id="KW-0349">Heme</keyword>
<evidence type="ECO:0008006" key="6">
    <source>
        <dbReference type="Google" id="ProtNLM"/>
    </source>
</evidence>
<dbReference type="GO" id="GO:0016705">
    <property type="term" value="F:oxidoreductase activity, acting on paired donors, with incorporation or reduction of molecular oxygen"/>
    <property type="evidence" value="ECO:0007669"/>
    <property type="project" value="InterPro"/>
</dbReference>
<dbReference type="GO" id="GO:0005506">
    <property type="term" value="F:iron ion binding"/>
    <property type="evidence" value="ECO:0007669"/>
    <property type="project" value="InterPro"/>
</dbReference>
<evidence type="ECO:0000256" key="3">
    <source>
        <dbReference type="PIRSR" id="PIRSR602403-1"/>
    </source>
</evidence>
<dbReference type="GO" id="GO:0016132">
    <property type="term" value="P:brassinosteroid biosynthetic process"/>
    <property type="evidence" value="ECO:0007669"/>
    <property type="project" value="TreeGrafter"/>
</dbReference>
<dbReference type="GO" id="GO:0016125">
    <property type="term" value="P:sterol metabolic process"/>
    <property type="evidence" value="ECO:0007669"/>
    <property type="project" value="TreeGrafter"/>
</dbReference>
<dbReference type="Pfam" id="PF00067">
    <property type="entry name" value="p450"/>
    <property type="match status" value="1"/>
</dbReference>
<protein>
    <recommendedName>
        <fullName evidence="6">Cytochrome P450 87A3-like</fullName>
    </recommendedName>
</protein>
<dbReference type="GO" id="GO:0004497">
    <property type="term" value="F:monooxygenase activity"/>
    <property type="evidence" value="ECO:0007669"/>
    <property type="project" value="InterPro"/>
</dbReference>
<dbReference type="PRINTS" id="PR00465">
    <property type="entry name" value="EP450IV"/>
</dbReference>
<dbReference type="Gene3D" id="1.10.630.10">
    <property type="entry name" value="Cytochrome P450"/>
    <property type="match status" value="2"/>
</dbReference>
<dbReference type="GO" id="GO:0020037">
    <property type="term" value="F:heme binding"/>
    <property type="evidence" value="ECO:0007669"/>
    <property type="project" value="InterPro"/>
</dbReference>
<dbReference type="PANTHER" id="PTHR24286">
    <property type="entry name" value="CYTOCHROME P450 26"/>
    <property type="match status" value="1"/>
</dbReference>
<accession>A0A2Z7AKD8</accession>
<dbReference type="Proteomes" id="UP000250235">
    <property type="component" value="Unassembled WGS sequence"/>
</dbReference>
<reference evidence="4 5" key="1">
    <citation type="journal article" date="2015" name="Proc. Natl. Acad. Sci. U.S.A.">
        <title>The resurrection genome of Boea hygrometrica: A blueprint for survival of dehydration.</title>
        <authorList>
            <person name="Xiao L."/>
            <person name="Yang G."/>
            <person name="Zhang L."/>
            <person name="Yang X."/>
            <person name="Zhao S."/>
            <person name="Ji Z."/>
            <person name="Zhou Q."/>
            <person name="Hu M."/>
            <person name="Wang Y."/>
            <person name="Chen M."/>
            <person name="Xu Y."/>
            <person name="Jin H."/>
            <person name="Xiao X."/>
            <person name="Hu G."/>
            <person name="Bao F."/>
            <person name="Hu Y."/>
            <person name="Wan P."/>
            <person name="Li L."/>
            <person name="Deng X."/>
            <person name="Kuang T."/>
            <person name="Xiang C."/>
            <person name="Zhu J.K."/>
            <person name="Oliver M.J."/>
            <person name="He Y."/>
        </authorList>
    </citation>
    <scope>NUCLEOTIDE SEQUENCE [LARGE SCALE GENOMIC DNA]</scope>
    <source>
        <strain evidence="5">cv. XS01</strain>
    </source>
</reference>
<keyword evidence="1 3" id="KW-0479">Metal-binding</keyword>
<proteinExistence type="predicted"/>